<keyword evidence="3" id="KW-1185">Reference proteome</keyword>
<dbReference type="AlphaFoldDB" id="A0AA40I163"/>
<proteinExistence type="predicted"/>
<accession>A0AA40I163</accession>
<dbReference type="Proteomes" id="UP001177744">
    <property type="component" value="Unassembled WGS sequence"/>
</dbReference>
<comment type="caution">
    <text evidence="2">The sequence shown here is derived from an EMBL/GenBank/DDBJ whole genome shotgun (WGS) entry which is preliminary data.</text>
</comment>
<dbReference type="EMBL" id="JAULJE010000007">
    <property type="protein sequence ID" value="KAK1341124.1"/>
    <property type="molecule type" value="Genomic_DNA"/>
</dbReference>
<reference evidence="2" key="1">
    <citation type="submission" date="2023-06" db="EMBL/GenBank/DDBJ databases">
        <title>Reference genome for the Northern bat (Eptesicus nilssonii), a most northern bat species.</title>
        <authorList>
            <person name="Laine V.N."/>
            <person name="Pulliainen A.T."/>
            <person name="Lilley T.M."/>
        </authorList>
    </citation>
    <scope>NUCLEOTIDE SEQUENCE</scope>
    <source>
        <strain evidence="2">BLF_Eptnil</strain>
        <tissue evidence="2">Kidney</tissue>
    </source>
</reference>
<evidence type="ECO:0000313" key="2">
    <source>
        <dbReference type="EMBL" id="KAK1341124.1"/>
    </source>
</evidence>
<feature type="compositionally biased region" description="Low complexity" evidence="1">
    <location>
        <begin position="31"/>
        <end position="44"/>
    </location>
</feature>
<protein>
    <submittedName>
        <fullName evidence="2">Uncharacterized protein</fullName>
    </submittedName>
</protein>
<name>A0AA40I163_CNENI</name>
<feature type="compositionally biased region" description="Gly residues" evidence="1">
    <location>
        <begin position="74"/>
        <end position="93"/>
    </location>
</feature>
<sequence>MVALAVAAPGGSRALALGATRVAVAPHRGYQSGTSTRGYQSGSGTSTGGYQSGSAGSRLSGGGSSSVSQSGIGSSSGGIQTTGGSGYKSGSGGSTNIRFSQTPSSSQQSSK</sequence>
<gene>
    <name evidence="2" type="ORF">QTO34_017526</name>
</gene>
<evidence type="ECO:0000256" key="1">
    <source>
        <dbReference type="SAM" id="MobiDB-lite"/>
    </source>
</evidence>
<feature type="region of interest" description="Disordered" evidence="1">
    <location>
        <begin position="26"/>
        <end position="111"/>
    </location>
</feature>
<feature type="compositionally biased region" description="Low complexity" evidence="1">
    <location>
        <begin position="100"/>
        <end position="111"/>
    </location>
</feature>
<organism evidence="2 3">
    <name type="scientific">Cnephaeus nilssonii</name>
    <name type="common">Northern bat</name>
    <name type="synonym">Eptesicus nilssonii</name>
    <dbReference type="NCBI Taxonomy" id="3371016"/>
    <lineage>
        <taxon>Eukaryota</taxon>
        <taxon>Metazoa</taxon>
        <taxon>Chordata</taxon>
        <taxon>Craniata</taxon>
        <taxon>Vertebrata</taxon>
        <taxon>Euteleostomi</taxon>
        <taxon>Mammalia</taxon>
        <taxon>Eutheria</taxon>
        <taxon>Laurasiatheria</taxon>
        <taxon>Chiroptera</taxon>
        <taxon>Yangochiroptera</taxon>
        <taxon>Vespertilionidae</taxon>
        <taxon>Cnephaeus</taxon>
    </lineage>
</organism>
<evidence type="ECO:0000313" key="3">
    <source>
        <dbReference type="Proteomes" id="UP001177744"/>
    </source>
</evidence>